<dbReference type="Proteomes" id="UP000235653">
    <property type="component" value="Unassembled WGS sequence"/>
</dbReference>
<evidence type="ECO:0000313" key="1">
    <source>
        <dbReference type="EMBL" id="PPD57882.1"/>
    </source>
</evidence>
<reference evidence="1 2" key="1">
    <citation type="journal article" date="2017" name="ISME J.">
        <title>Grape pomace compost harbors organohalide-respiring Dehalogenimonas species with novel reductive dehalogenase genes.</title>
        <authorList>
            <person name="Yang Y."/>
            <person name="Higgins S.A."/>
            <person name="Yan J."/>
            <person name="Simsir B."/>
            <person name="Chourey K."/>
            <person name="Iyer R."/>
            <person name="Hettich R.L."/>
            <person name="Baldwin B."/>
            <person name="Ogles D.M."/>
            <person name="Loffler F.E."/>
        </authorList>
    </citation>
    <scope>NUCLEOTIDE SEQUENCE [LARGE SCALE GENOMIC DNA]</scope>
    <source>
        <strain evidence="1 2">GP</strain>
    </source>
</reference>
<sequence>MLEIRKSATSFNEREMLQLESIILDRDAPGALVFLKTAVYDKIEQSQRGKLKNLLDGTTDPSQSFNQLQRK</sequence>
<keyword evidence="2" id="KW-1185">Reference proteome</keyword>
<dbReference type="RefSeq" id="WP_102330891.1">
    <property type="nucleotide sequence ID" value="NZ_CP058566.2"/>
</dbReference>
<comment type="caution">
    <text evidence="1">The sequence shown here is derived from an EMBL/GenBank/DDBJ whole genome shotgun (WGS) entry which is preliminary data.</text>
</comment>
<accession>A0A2P5P6F6</accession>
<name>A0A2P5P6F6_9CHLR</name>
<organism evidence="1 2">
    <name type="scientific">Dehalogenimonas etheniformans</name>
    <dbReference type="NCBI Taxonomy" id="1536648"/>
    <lineage>
        <taxon>Bacteria</taxon>
        <taxon>Bacillati</taxon>
        <taxon>Chloroflexota</taxon>
        <taxon>Dehalococcoidia</taxon>
        <taxon>Dehalococcoidales</taxon>
        <taxon>Dehalococcoidaceae</taxon>
        <taxon>Dehalogenimonas</taxon>
    </lineage>
</organism>
<evidence type="ECO:0000313" key="2">
    <source>
        <dbReference type="Proteomes" id="UP000235653"/>
    </source>
</evidence>
<protein>
    <submittedName>
        <fullName evidence="1">Uncharacterized protein</fullName>
    </submittedName>
</protein>
<dbReference type="EMBL" id="JQAN02000010">
    <property type="protein sequence ID" value="PPD57882.1"/>
    <property type="molecule type" value="Genomic_DNA"/>
</dbReference>
<dbReference type="AlphaFoldDB" id="A0A2P5P6F6"/>
<proteinExistence type="predicted"/>
<gene>
    <name evidence="1" type="ORF">JP09_006175</name>
</gene>